<feature type="compositionally biased region" description="Polar residues" evidence="1">
    <location>
        <begin position="1"/>
        <end position="14"/>
    </location>
</feature>
<name>A0A5D3BXN7_CUCMM</name>
<protein>
    <submittedName>
        <fullName evidence="2">Putative mitochondrial protein</fullName>
    </submittedName>
</protein>
<feature type="region of interest" description="Disordered" evidence="1">
    <location>
        <begin position="26"/>
        <end position="49"/>
    </location>
</feature>
<feature type="region of interest" description="Disordered" evidence="1">
    <location>
        <begin position="1"/>
        <end position="20"/>
    </location>
</feature>
<evidence type="ECO:0000256" key="1">
    <source>
        <dbReference type="SAM" id="MobiDB-lite"/>
    </source>
</evidence>
<gene>
    <name evidence="2" type="ORF">E5676_scaffold409G001190</name>
</gene>
<evidence type="ECO:0000313" key="3">
    <source>
        <dbReference type="Proteomes" id="UP000321947"/>
    </source>
</evidence>
<organism evidence="2 3">
    <name type="scientific">Cucumis melo var. makuwa</name>
    <name type="common">Oriental melon</name>
    <dbReference type="NCBI Taxonomy" id="1194695"/>
    <lineage>
        <taxon>Eukaryota</taxon>
        <taxon>Viridiplantae</taxon>
        <taxon>Streptophyta</taxon>
        <taxon>Embryophyta</taxon>
        <taxon>Tracheophyta</taxon>
        <taxon>Spermatophyta</taxon>
        <taxon>Magnoliopsida</taxon>
        <taxon>eudicotyledons</taxon>
        <taxon>Gunneridae</taxon>
        <taxon>Pentapetalae</taxon>
        <taxon>rosids</taxon>
        <taxon>fabids</taxon>
        <taxon>Cucurbitales</taxon>
        <taxon>Cucurbitaceae</taxon>
        <taxon>Benincaseae</taxon>
        <taxon>Cucumis</taxon>
    </lineage>
</organism>
<accession>A0A5D3BXN7</accession>
<comment type="caution">
    <text evidence="2">The sequence shown here is derived from an EMBL/GenBank/DDBJ whole genome shotgun (WGS) entry which is preliminary data.</text>
</comment>
<dbReference type="EMBL" id="SSTD01014204">
    <property type="protein sequence ID" value="TYK04503.1"/>
    <property type="molecule type" value="Genomic_DNA"/>
</dbReference>
<dbReference type="Proteomes" id="UP000321947">
    <property type="component" value="Unassembled WGS sequence"/>
</dbReference>
<feature type="compositionally biased region" description="Basic and acidic residues" evidence="1">
    <location>
        <begin position="26"/>
        <end position="39"/>
    </location>
</feature>
<sequence length="122" mass="13914">MENPTEPCTNNTMNENDRSNVVLENLEEKNSGDETEVRTETSNNEAEQEMKALEKNNTWEICALPKGHKPVGCKWVFTLKYKLDVKNAFLNGDLVEEVYMSPRLALKPSLVNRQKLGNLDQT</sequence>
<evidence type="ECO:0000313" key="2">
    <source>
        <dbReference type="EMBL" id="TYK04503.1"/>
    </source>
</evidence>
<dbReference type="AlphaFoldDB" id="A0A5D3BXN7"/>
<reference evidence="2 3" key="1">
    <citation type="submission" date="2019-08" db="EMBL/GenBank/DDBJ databases">
        <title>Draft genome sequences of two oriental melons (Cucumis melo L. var makuwa).</title>
        <authorList>
            <person name="Kwon S.-Y."/>
        </authorList>
    </citation>
    <scope>NUCLEOTIDE SEQUENCE [LARGE SCALE GENOMIC DNA]</scope>
    <source>
        <strain evidence="3">cv. Chang Bougi</strain>
        <tissue evidence="2">Leaf</tissue>
    </source>
</reference>
<proteinExistence type="predicted"/>